<dbReference type="EMBL" id="VTWT01000012">
    <property type="protein sequence ID" value="KAA9325377.1"/>
    <property type="molecule type" value="Genomic_DNA"/>
</dbReference>
<evidence type="ECO:0000256" key="1">
    <source>
        <dbReference type="ARBA" id="ARBA00022679"/>
    </source>
</evidence>
<evidence type="ECO:0000313" key="4">
    <source>
        <dbReference type="EMBL" id="KAA9325377.1"/>
    </source>
</evidence>
<protein>
    <submittedName>
        <fullName evidence="4">GNAT family N-acetyltransferase</fullName>
    </submittedName>
</protein>
<name>A0A5N1IN88_9BACT</name>
<dbReference type="PROSITE" id="PS51186">
    <property type="entry name" value="GNAT"/>
    <property type="match status" value="1"/>
</dbReference>
<gene>
    <name evidence="4" type="ORF">F0P94_17455</name>
</gene>
<proteinExistence type="predicted"/>
<evidence type="ECO:0000313" key="5">
    <source>
        <dbReference type="Proteomes" id="UP000326570"/>
    </source>
</evidence>
<reference evidence="4 5" key="1">
    <citation type="submission" date="2019-09" db="EMBL/GenBank/DDBJ databases">
        <title>Genome sequence of Adhaeribacter sp. M2.</title>
        <authorList>
            <person name="Srinivasan S."/>
        </authorList>
    </citation>
    <scope>NUCLEOTIDE SEQUENCE [LARGE SCALE GENOMIC DNA]</scope>
    <source>
        <strain evidence="4 5">M2</strain>
    </source>
</reference>
<dbReference type="Pfam" id="PF00583">
    <property type="entry name" value="Acetyltransf_1"/>
    <property type="match status" value="1"/>
</dbReference>
<dbReference type="InterPro" id="IPR000182">
    <property type="entry name" value="GNAT_dom"/>
</dbReference>
<accession>A0A5N1IN88</accession>
<sequence>MHIIEPVSATDLTQYYRLRYEELRKPWNQPPGSERAPDDDAAIHALLLDDAGKAAGVCRLSFVSPEEAQLRFMAIRKDLQSRGLGKLLVDYLEEKARLHGARFISLQARERAVPFYERLGYTVVKKTHLLFGEIQHYEMRKELANPLAGQN</sequence>
<dbReference type="InterPro" id="IPR016181">
    <property type="entry name" value="Acyl_CoA_acyltransferase"/>
</dbReference>
<dbReference type="InterPro" id="IPR050832">
    <property type="entry name" value="Bact_Acetyltransf"/>
</dbReference>
<dbReference type="RefSeq" id="WP_150905453.1">
    <property type="nucleotide sequence ID" value="NZ_VTWT01000012.1"/>
</dbReference>
<keyword evidence="2" id="KW-0012">Acyltransferase</keyword>
<dbReference type="AlphaFoldDB" id="A0A5N1IN88"/>
<dbReference type="Proteomes" id="UP000326570">
    <property type="component" value="Unassembled WGS sequence"/>
</dbReference>
<feature type="domain" description="N-acetyltransferase" evidence="3">
    <location>
        <begin position="2"/>
        <end position="144"/>
    </location>
</feature>
<dbReference type="SUPFAM" id="SSF55729">
    <property type="entry name" value="Acyl-CoA N-acyltransferases (Nat)"/>
    <property type="match status" value="1"/>
</dbReference>
<keyword evidence="1 4" id="KW-0808">Transferase</keyword>
<evidence type="ECO:0000256" key="2">
    <source>
        <dbReference type="ARBA" id="ARBA00023315"/>
    </source>
</evidence>
<dbReference type="PANTHER" id="PTHR43877">
    <property type="entry name" value="AMINOALKYLPHOSPHONATE N-ACETYLTRANSFERASE-RELATED-RELATED"/>
    <property type="match status" value="1"/>
</dbReference>
<keyword evidence="5" id="KW-1185">Reference proteome</keyword>
<dbReference type="Gene3D" id="3.40.630.30">
    <property type="match status" value="1"/>
</dbReference>
<organism evidence="4 5">
    <name type="scientific">Adhaeribacter soli</name>
    <dbReference type="NCBI Taxonomy" id="2607655"/>
    <lineage>
        <taxon>Bacteria</taxon>
        <taxon>Pseudomonadati</taxon>
        <taxon>Bacteroidota</taxon>
        <taxon>Cytophagia</taxon>
        <taxon>Cytophagales</taxon>
        <taxon>Hymenobacteraceae</taxon>
        <taxon>Adhaeribacter</taxon>
    </lineage>
</organism>
<dbReference type="GO" id="GO:0016747">
    <property type="term" value="F:acyltransferase activity, transferring groups other than amino-acyl groups"/>
    <property type="evidence" value="ECO:0007669"/>
    <property type="project" value="InterPro"/>
</dbReference>
<comment type="caution">
    <text evidence="4">The sequence shown here is derived from an EMBL/GenBank/DDBJ whole genome shotgun (WGS) entry which is preliminary data.</text>
</comment>
<evidence type="ECO:0000259" key="3">
    <source>
        <dbReference type="PROSITE" id="PS51186"/>
    </source>
</evidence>